<reference evidence="2" key="3">
    <citation type="submission" date="2022-01" db="EMBL/GenBank/DDBJ databases">
        <authorList>
            <person name="Rubenstein D.R."/>
        </authorList>
    </citation>
    <scope>NUCLEOTIDE SEQUENCE</scope>
    <source>
        <strain evidence="2">SS15</strain>
        <tissue evidence="2">Liver</tissue>
    </source>
</reference>
<reference evidence="2 3" key="2">
    <citation type="journal article" date="2021" name="J. Hered.">
        <title>Feather Gene Expression Elucidates the Developmental Basis of Plumage Iridescence in African Starlings.</title>
        <authorList>
            <person name="Rubenstein D.R."/>
            <person name="Corvelo A."/>
            <person name="MacManes M.D."/>
            <person name="Maia R."/>
            <person name="Narzisi G."/>
            <person name="Rousaki A."/>
            <person name="Vandenabeele P."/>
            <person name="Shawkey M.D."/>
            <person name="Solomon J."/>
        </authorList>
    </citation>
    <scope>NUCLEOTIDE SEQUENCE [LARGE SCALE GENOMIC DNA]</scope>
    <source>
        <strain evidence="2">SS15</strain>
    </source>
</reference>
<dbReference type="PANTHER" id="PTHR31909:SF3">
    <property type="entry name" value="SIMILAR TO PROTEIN C20ORF85 HOMOLOG"/>
    <property type="match status" value="1"/>
</dbReference>
<feature type="non-terminal residue" evidence="1">
    <location>
        <position position="1"/>
    </location>
</feature>
<gene>
    <name evidence="2" type="ORF">IHE44_0004695</name>
    <name evidence="1" type="ORF">IHE44_004334</name>
</gene>
<dbReference type="Pfam" id="PF14945">
    <property type="entry name" value="LLC1"/>
    <property type="match status" value="1"/>
</dbReference>
<dbReference type="Proteomes" id="UP000618051">
    <property type="component" value="Unassembled WGS sequence"/>
</dbReference>
<keyword evidence="3" id="KW-1185">Reference proteome</keyword>
<sequence>KKHIEKEEDAAKRWAEKWGFLKTPLEELLGDEKKEDPKPKLQLPDHLQIRPVTPVEKYIKYLKLPRDLLAGGQVIQHWHLNTIFKSKAAEELSVVRSD</sequence>
<evidence type="ECO:0000313" key="1">
    <source>
        <dbReference type="EMBL" id="KAG0126081.1"/>
    </source>
</evidence>
<dbReference type="PANTHER" id="PTHR31909">
    <property type="entry name" value="CHROMOSOME 20 ORF85 FAMILY MEMBER"/>
    <property type="match status" value="1"/>
</dbReference>
<protein>
    <submittedName>
        <fullName evidence="1">Uncharacterized protein</fullName>
    </submittedName>
</protein>
<name>A0A835U040_9PASS</name>
<comment type="caution">
    <text evidence="1">The sequence shown here is derived from an EMBL/GenBank/DDBJ whole genome shotgun (WGS) entry which is preliminary data.</text>
</comment>
<reference evidence="1" key="1">
    <citation type="submission" date="2020-10" db="EMBL/GenBank/DDBJ databases">
        <title>Feather gene expression reveals the developmental basis of iridescence in African starlings.</title>
        <authorList>
            <person name="Rubenstein D.R."/>
        </authorList>
    </citation>
    <scope>NUCLEOTIDE SEQUENCE</scope>
    <source>
        <strain evidence="1">SS15</strain>
        <tissue evidence="1">Liver</tissue>
    </source>
</reference>
<dbReference type="InterPro" id="IPR020339">
    <property type="entry name" value="C20orf85-like"/>
</dbReference>
<proteinExistence type="predicted"/>
<dbReference type="EMBL" id="JADDUC020000018">
    <property type="protein sequence ID" value="KAI1233513.1"/>
    <property type="molecule type" value="Genomic_DNA"/>
</dbReference>
<dbReference type="AlphaFoldDB" id="A0A835U040"/>
<organism evidence="1">
    <name type="scientific">Lamprotornis superbus</name>
    <dbReference type="NCBI Taxonomy" id="245042"/>
    <lineage>
        <taxon>Eukaryota</taxon>
        <taxon>Metazoa</taxon>
        <taxon>Chordata</taxon>
        <taxon>Craniata</taxon>
        <taxon>Vertebrata</taxon>
        <taxon>Euteleostomi</taxon>
        <taxon>Archelosauria</taxon>
        <taxon>Archosauria</taxon>
        <taxon>Dinosauria</taxon>
        <taxon>Saurischia</taxon>
        <taxon>Theropoda</taxon>
        <taxon>Coelurosauria</taxon>
        <taxon>Aves</taxon>
        <taxon>Neognathae</taxon>
        <taxon>Neoaves</taxon>
        <taxon>Telluraves</taxon>
        <taxon>Australaves</taxon>
        <taxon>Passeriformes</taxon>
        <taxon>Sturnidae</taxon>
        <taxon>Lamprotornis</taxon>
    </lineage>
</organism>
<evidence type="ECO:0000313" key="2">
    <source>
        <dbReference type="EMBL" id="KAI1233513.1"/>
    </source>
</evidence>
<accession>A0A835U040</accession>
<evidence type="ECO:0000313" key="3">
    <source>
        <dbReference type="Proteomes" id="UP000618051"/>
    </source>
</evidence>
<dbReference type="EMBL" id="JADDUC010000019">
    <property type="protein sequence ID" value="KAG0126081.1"/>
    <property type="molecule type" value="Genomic_DNA"/>
</dbReference>
<dbReference type="OrthoDB" id="10031946at2759"/>
<feature type="non-terminal residue" evidence="1">
    <location>
        <position position="98"/>
    </location>
</feature>